<comment type="caution">
    <text evidence="1">The sequence shown here is derived from an EMBL/GenBank/DDBJ whole genome shotgun (WGS) entry which is preliminary data.</text>
</comment>
<dbReference type="Proteomes" id="UP000620124">
    <property type="component" value="Unassembled WGS sequence"/>
</dbReference>
<evidence type="ECO:0000313" key="2">
    <source>
        <dbReference type="Proteomes" id="UP000620124"/>
    </source>
</evidence>
<organism evidence="1 2">
    <name type="scientific">Mycena venus</name>
    <dbReference type="NCBI Taxonomy" id="2733690"/>
    <lineage>
        <taxon>Eukaryota</taxon>
        <taxon>Fungi</taxon>
        <taxon>Dikarya</taxon>
        <taxon>Basidiomycota</taxon>
        <taxon>Agaricomycotina</taxon>
        <taxon>Agaricomycetes</taxon>
        <taxon>Agaricomycetidae</taxon>
        <taxon>Agaricales</taxon>
        <taxon>Marasmiineae</taxon>
        <taxon>Mycenaceae</taxon>
        <taxon>Mycena</taxon>
    </lineage>
</organism>
<dbReference type="EMBL" id="JACAZI010000003">
    <property type="protein sequence ID" value="KAF7365078.1"/>
    <property type="molecule type" value="Genomic_DNA"/>
</dbReference>
<dbReference type="AlphaFoldDB" id="A0A8H6YRS9"/>
<gene>
    <name evidence="1" type="ORF">MVEN_00379000</name>
</gene>
<proteinExistence type="predicted"/>
<evidence type="ECO:0000313" key="1">
    <source>
        <dbReference type="EMBL" id="KAF7365078.1"/>
    </source>
</evidence>
<keyword evidence="2" id="KW-1185">Reference proteome</keyword>
<sequence length="178" mass="20128">MGTSGVQKLGNWDRETILEVQKLWKHLSIHYDLHQTVCEIRICLAYWDEYVEIFWSSYQPLQDGITLGLETDGPWGSLFPQLDEEDDAWNLPKLTRLGVETIKTMRLSGLAKVEVRGKSRMKDILVALAHIELPRARNVEVCFGAETFLLTGDQDGDAHVALQTGLQGTSWVICGHCM</sequence>
<protein>
    <submittedName>
        <fullName evidence="1">Uncharacterized protein</fullName>
    </submittedName>
</protein>
<accession>A0A8H6YRS9</accession>
<name>A0A8H6YRS9_9AGAR</name>
<reference evidence="1" key="1">
    <citation type="submission" date="2020-05" db="EMBL/GenBank/DDBJ databases">
        <title>Mycena genomes resolve the evolution of fungal bioluminescence.</title>
        <authorList>
            <person name="Tsai I.J."/>
        </authorList>
    </citation>
    <scope>NUCLEOTIDE SEQUENCE</scope>
    <source>
        <strain evidence="1">CCC161011</strain>
    </source>
</reference>